<dbReference type="AlphaFoldDB" id="A0A397T6Q2"/>
<dbReference type="PANTHER" id="PTHR36179:SF2">
    <property type="entry name" value="LUD DOMAIN-CONTAINING PROTEIN"/>
    <property type="match status" value="1"/>
</dbReference>
<dbReference type="OrthoDB" id="15060at2759"/>
<dbReference type="Pfam" id="PF02589">
    <property type="entry name" value="LUD_dom"/>
    <property type="match status" value="1"/>
</dbReference>
<dbReference type="PANTHER" id="PTHR36179">
    <property type="entry name" value="LUD_DOM DOMAIN-CONTAINING PROTEIN"/>
    <property type="match status" value="1"/>
</dbReference>
<reference evidence="2 3" key="1">
    <citation type="submission" date="2018-06" db="EMBL/GenBank/DDBJ databases">
        <title>Comparative genomics reveals the genomic features of Rhizophagus irregularis, R. cerebriforme, R. diaphanum and Gigaspora rosea, and their symbiotic lifestyle signature.</title>
        <authorList>
            <person name="Morin E."/>
            <person name="San Clemente H."/>
            <person name="Chen E.C.H."/>
            <person name="De La Providencia I."/>
            <person name="Hainaut M."/>
            <person name="Kuo A."/>
            <person name="Kohler A."/>
            <person name="Murat C."/>
            <person name="Tang N."/>
            <person name="Roy S."/>
            <person name="Loubradou J."/>
            <person name="Henrissat B."/>
            <person name="Grigoriev I.V."/>
            <person name="Corradi N."/>
            <person name="Roux C."/>
            <person name="Martin F.M."/>
        </authorList>
    </citation>
    <scope>NUCLEOTIDE SEQUENCE [LARGE SCALE GENOMIC DNA]</scope>
    <source>
        <strain evidence="2 3">DAOM 227022</strain>
    </source>
</reference>
<name>A0A397T6Q2_9GLOM</name>
<accession>A0A397T6Q2</accession>
<protein>
    <submittedName>
        <fullName evidence="2">Prespore-specific protein</fullName>
    </submittedName>
</protein>
<sequence length="238" mass="26162">MSIINTKTAETLESLLKTDPQLSTKEVVIDVEKYGKPASEESVAKTKAALEENGHEVTVVSNKAEAFELLKKLIPPNASVNNSHSTTLEEIGFVEYLKTSNTGWKNVHGEIYAETDLVKQAELKRTKGYTVDYFLSSAPAITEDGVIIGVDATGSRIGAWIVTSGKLIIVSGTNKIVKDVLAGKERVEKYAYELESARCRLVYKTLSSQITNYLVLKKGNPINPKRVHVIFIKEALGY</sequence>
<gene>
    <name evidence="2" type="ORF">C1645_766139</name>
</gene>
<dbReference type="InterPro" id="IPR003741">
    <property type="entry name" value="LUD_dom"/>
</dbReference>
<keyword evidence="3" id="KW-1185">Reference proteome</keyword>
<dbReference type="EMBL" id="QKYT01000137">
    <property type="protein sequence ID" value="RIA92025.1"/>
    <property type="molecule type" value="Genomic_DNA"/>
</dbReference>
<comment type="caution">
    <text evidence="2">The sequence shown here is derived from an EMBL/GenBank/DDBJ whole genome shotgun (WGS) entry which is preliminary data.</text>
</comment>
<feature type="domain" description="LUD" evidence="1">
    <location>
        <begin position="44"/>
        <end position="232"/>
    </location>
</feature>
<proteinExistence type="predicted"/>
<organism evidence="2 3">
    <name type="scientific">Glomus cerebriforme</name>
    <dbReference type="NCBI Taxonomy" id="658196"/>
    <lineage>
        <taxon>Eukaryota</taxon>
        <taxon>Fungi</taxon>
        <taxon>Fungi incertae sedis</taxon>
        <taxon>Mucoromycota</taxon>
        <taxon>Glomeromycotina</taxon>
        <taxon>Glomeromycetes</taxon>
        <taxon>Glomerales</taxon>
        <taxon>Glomeraceae</taxon>
        <taxon>Glomus</taxon>
    </lineage>
</organism>
<evidence type="ECO:0000313" key="2">
    <source>
        <dbReference type="EMBL" id="RIA92025.1"/>
    </source>
</evidence>
<evidence type="ECO:0000313" key="3">
    <source>
        <dbReference type="Proteomes" id="UP000265703"/>
    </source>
</evidence>
<evidence type="ECO:0000259" key="1">
    <source>
        <dbReference type="Pfam" id="PF02589"/>
    </source>
</evidence>
<dbReference type="Proteomes" id="UP000265703">
    <property type="component" value="Unassembled WGS sequence"/>
</dbReference>